<feature type="transmembrane region" description="Helical" evidence="10">
    <location>
        <begin position="339"/>
        <end position="355"/>
    </location>
</feature>
<evidence type="ECO:0000256" key="3">
    <source>
        <dbReference type="ARBA" id="ARBA00022741"/>
    </source>
</evidence>
<feature type="domain" description="ABC transmembrane type-1" evidence="12">
    <location>
        <begin position="164"/>
        <end position="438"/>
    </location>
</feature>
<dbReference type="Gene3D" id="3.90.70.10">
    <property type="entry name" value="Cysteine proteinases"/>
    <property type="match status" value="1"/>
</dbReference>
<dbReference type="PANTHER" id="PTHR24221">
    <property type="entry name" value="ATP-BINDING CASSETTE SUB-FAMILY B"/>
    <property type="match status" value="1"/>
</dbReference>
<dbReference type="Pfam" id="PF03412">
    <property type="entry name" value="Peptidase_C39"/>
    <property type="match status" value="1"/>
</dbReference>
<evidence type="ECO:0000259" key="12">
    <source>
        <dbReference type="PROSITE" id="PS50929"/>
    </source>
</evidence>
<dbReference type="GO" id="GO:0006508">
    <property type="term" value="P:proteolysis"/>
    <property type="evidence" value="ECO:0007669"/>
    <property type="project" value="InterPro"/>
</dbReference>
<dbReference type="SUPFAM" id="SSF90123">
    <property type="entry name" value="ABC transporter transmembrane region"/>
    <property type="match status" value="1"/>
</dbReference>
<dbReference type="EMBL" id="AP018400">
    <property type="protein sequence ID" value="BBA92779.1"/>
    <property type="molecule type" value="Genomic_DNA"/>
</dbReference>
<keyword evidence="8 10" id="KW-0472">Membrane</keyword>
<name>A0A2Z5TNA6_9STRE</name>
<dbReference type="SUPFAM" id="SSF52540">
    <property type="entry name" value="P-loop containing nucleoside triphosphate hydrolases"/>
    <property type="match status" value="1"/>
</dbReference>
<dbReference type="InterPro" id="IPR036640">
    <property type="entry name" value="ABC1_TM_sf"/>
</dbReference>
<evidence type="ECO:0000256" key="8">
    <source>
        <dbReference type="ARBA" id="ARBA00023136"/>
    </source>
</evidence>
<keyword evidence="3" id="KW-0547">Nucleotide-binding</keyword>
<dbReference type="GeneID" id="52229716"/>
<dbReference type="GO" id="GO:0015031">
    <property type="term" value="P:protein transport"/>
    <property type="evidence" value="ECO:0007669"/>
    <property type="project" value="UniProtKB-KW"/>
</dbReference>
<evidence type="ECO:0000256" key="10">
    <source>
        <dbReference type="SAM" id="Phobius"/>
    </source>
</evidence>
<dbReference type="InterPro" id="IPR003593">
    <property type="entry name" value="AAA+_ATPase"/>
</dbReference>
<evidence type="ECO:0000259" key="13">
    <source>
        <dbReference type="PROSITE" id="PS50990"/>
    </source>
</evidence>
<sequence>MKKIREKLQTQQNDCGPCCLAMILDYLGRDVELSELYQYKNTAVGWSMGDIKNVAKQFCVDAVVLRVDDMKGMSSIVLPAILFWDFSHFVVLEKYNELEATILDPNYGRKTLNKDTFITFFSGYCMELKPNQSFIKRKLSIINKISRIRNTKIWNFELGKTYSIALASYNIFLLMTPILISKLINNLSTREINIHRVFFLIGVICLTAVLNYILEKLRSQKTIILEEKSTVNIYEKLFSLTESEIVRYHSGDIMSRISLNPQICRFLAVEVPNMIISTMLIFLASLYLILNAGIYASMIILLILLIAIINCIFITDLIKLSKNESYKRSIFRSVASDGILAYNFLIGSGIAHRYLKKIKSSLLDYVQSQIDRGIAEAKSVTFQQTTSTFFSLLISIVSLVIVILSPEKSGEVALISSMAMILYSPMMGIVSSLINAASLYPNIERLIDLVGEEQSPKTFAKLQNGIVDVDELSYRYDNNSAYLFKNLSFSLEDGDTLFITGKSGSGKTSLVKILLGLQSISGAGNEGRITIGGVNSLSQKLDLRRDVCYISHPSILFKGTLKSNLKLFCPNYTVEELMLAIDKLNLSDVFSHVLNIENLFILENGTNFSTGQRQRIGMIRLFLQEYKVIILDEPTSNMDSENAKAIMAAIDGLGATKIIITHDKELIKPGSKLLELGVEENGYTFKSYK</sequence>
<dbReference type="GO" id="GO:0140359">
    <property type="term" value="F:ABC-type transporter activity"/>
    <property type="evidence" value="ECO:0007669"/>
    <property type="project" value="InterPro"/>
</dbReference>
<dbReference type="PROSITE" id="PS50929">
    <property type="entry name" value="ABC_TM1F"/>
    <property type="match status" value="1"/>
</dbReference>
<evidence type="ECO:0000256" key="5">
    <source>
        <dbReference type="ARBA" id="ARBA00022840"/>
    </source>
</evidence>
<keyword evidence="9" id="KW-0080">Bacteriocin transport</keyword>
<dbReference type="Pfam" id="PF00664">
    <property type="entry name" value="ABC_membrane"/>
    <property type="match status" value="1"/>
</dbReference>
<feature type="transmembrane region" description="Helical" evidence="10">
    <location>
        <begin position="388"/>
        <end position="405"/>
    </location>
</feature>
<proteinExistence type="predicted"/>
<dbReference type="InterPro" id="IPR027417">
    <property type="entry name" value="P-loop_NTPase"/>
</dbReference>
<dbReference type="Gene3D" id="1.20.1560.10">
    <property type="entry name" value="ABC transporter type 1, transmembrane domain"/>
    <property type="match status" value="1"/>
</dbReference>
<dbReference type="OrthoDB" id="9762778at2"/>
<evidence type="ECO:0000256" key="2">
    <source>
        <dbReference type="ARBA" id="ARBA00022692"/>
    </source>
</evidence>
<reference evidence="14 15" key="1">
    <citation type="journal article" date="2018" name="Genome Biol. Evol.">
        <title>Complete Genome Sequence of Streptococcus ruminantium sp. nov. GUT-187T (=DSM 104980T =JCM 31869T), the Type Strain of S. ruminantium, and Comparison with Genome Sequences of Streptococcus suis Strains.</title>
        <authorList>
            <person name="Tohya M."/>
            <person name="Sekizaki T."/>
            <person name="Miyoshi-Akiyama T."/>
        </authorList>
    </citation>
    <scope>NUCLEOTIDE SEQUENCE [LARGE SCALE GENOMIC DNA]</scope>
    <source>
        <strain evidence="14 15">GUT187T</strain>
    </source>
</reference>
<dbReference type="GO" id="GO:0005524">
    <property type="term" value="F:ATP binding"/>
    <property type="evidence" value="ECO:0007669"/>
    <property type="project" value="UniProtKB-KW"/>
</dbReference>
<feature type="transmembrane region" description="Helical" evidence="10">
    <location>
        <begin position="412"/>
        <end position="434"/>
    </location>
</feature>
<feature type="transmembrane region" description="Helical" evidence="10">
    <location>
        <begin position="294"/>
        <end position="318"/>
    </location>
</feature>
<dbReference type="InterPro" id="IPR039421">
    <property type="entry name" value="Type_1_exporter"/>
</dbReference>
<dbReference type="CDD" id="cd03228">
    <property type="entry name" value="ABCC_MRP_Like"/>
    <property type="match status" value="1"/>
</dbReference>
<dbReference type="SMART" id="SM00382">
    <property type="entry name" value="AAA"/>
    <property type="match status" value="1"/>
</dbReference>
<comment type="subcellular location">
    <subcellularLocation>
        <location evidence="1">Cell membrane</location>
        <topology evidence="1">Multi-pass membrane protein</topology>
    </subcellularLocation>
</comment>
<evidence type="ECO:0000256" key="6">
    <source>
        <dbReference type="ARBA" id="ARBA00022927"/>
    </source>
</evidence>
<dbReference type="PROSITE" id="PS50990">
    <property type="entry name" value="PEPTIDASE_C39"/>
    <property type="match status" value="1"/>
</dbReference>
<dbReference type="Proteomes" id="UP000269331">
    <property type="component" value="Chromosome"/>
</dbReference>
<evidence type="ECO:0000313" key="14">
    <source>
        <dbReference type="EMBL" id="BBA92779.1"/>
    </source>
</evidence>
<protein>
    <submittedName>
        <fullName evidence="14">ABC transporter</fullName>
    </submittedName>
</protein>
<gene>
    <name evidence="14" type="ORF">SR187_5870</name>
</gene>
<dbReference type="KEGG" id="srq:SR187_5870"/>
<dbReference type="GO" id="GO:0043213">
    <property type="term" value="P:bacteriocin transport"/>
    <property type="evidence" value="ECO:0007669"/>
    <property type="project" value="UniProtKB-KW"/>
</dbReference>
<dbReference type="InterPro" id="IPR003439">
    <property type="entry name" value="ABC_transporter-like_ATP-bd"/>
</dbReference>
<dbReference type="InterPro" id="IPR011527">
    <property type="entry name" value="ABC1_TM_dom"/>
</dbReference>
<evidence type="ECO:0000259" key="11">
    <source>
        <dbReference type="PROSITE" id="PS50893"/>
    </source>
</evidence>
<keyword evidence="4" id="KW-0378">Hydrolase</keyword>
<evidence type="ECO:0000256" key="9">
    <source>
        <dbReference type="ARBA" id="ARBA00043264"/>
    </source>
</evidence>
<dbReference type="GO" id="GO:0005886">
    <property type="term" value="C:plasma membrane"/>
    <property type="evidence" value="ECO:0007669"/>
    <property type="project" value="UniProtKB-SubCell"/>
</dbReference>
<keyword evidence="6" id="KW-0653">Protein transport</keyword>
<keyword evidence="2 10" id="KW-0812">Transmembrane</keyword>
<dbReference type="Gene3D" id="3.40.50.300">
    <property type="entry name" value="P-loop containing nucleotide triphosphate hydrolases"/>
    <property type="match status" value="1"/>
</dbReference>
<dbReference type="GO" id="GO:0008234">
    <property type="term" value="F:cysteine-type peptidase activity"/>
    <property type="evidence" value="ECO:0007669"/>
    <property type="project" value="UniProtKB-KW"/>
</dbReference>
<organism evidence="14 15">
    <name type="scientific">Streptococcus ruminantium</name>
    <dbReference type="NCBI Taxonomy" id="1917441"/>
    <lineage>
        <taxon>Bacteria</taxon>
        <taxon>Bacillati</taxon>
        <taxon>Bacillota</taxon>
        <taxon>Bacilli</taxon>
        <taxon>Lactobacillales</taxon>
        <taxon>Streptococcaceae</taxon>
        <taxon>Streptococcus</taxon>
    </lineage>
</organism>
<evidence type="ECO:0000256" key="4">
    <source>
        <dbReference type="ARBA" id="ARBA00022807"/>
    </source>
</evidence>
<feature type="domain" description="ABC transporter" evidence="11">
    <location>
        <begin position="467"/>
        <end position="688"/>
    </location>
</feature>
<keyword evidence="7 10" id="KW-1133">Transmembrane helix</keyword>
<dbReference type="Pfam" id="PF00005">
    <property type="entry name" value="ABC_tran"/>
    <property type="match status" value="1"/>
</dbReference>
<dbReference type="PROSITE" id="PS50893">
    <property type="entry name" value="ABC_TRANSPORTER_2"/>
    <property type="match status" value="1"/>
</dbReference>
<dbReference type="InterPro" id="IPR005074">
    <property type="entry name" value="Peptidase_C39"/>
</dbReference>
<dbReference type="AlphaFoldDB" id="A0A2Z5TNA6"/>
<dbReference type="PANTHER" id="PTHR24221:SF654">
    <property type="entry name" value="ATP-BINDING CASSETTE SUB-FAMILY B MEMBER 6"/>
    <property type="match status" value="1"/>
</dbReference>
<feature type="transmembrane region" description="Helical" evidence="10">
    <location>
        <begin position="266"/>
        <end position="288"/>
    </location>
</feature>
<feature type="transmembrane region" description="Helical" evidence="10">
    <location>
        <begin position="192"/>
        <end position="214"/>
    </location>
</feature>
<keyword evidence="4" id="KW-0788">Thiol protease</keyword>
<dbReference type="GO" id="GO:0016887">
    <property type="term" value="F:ATP hydrolysis activity"/>
    <property type="evidence" value="ECO:0007669"/>
    <property type="project" value="InterPro"/>
</dbReference>
<evidence type="ECO:0000256" key="1">
    <source>
        <dbReference type="ARBA" id="ARBA00004651"/>
    </source>
</evidence>
<feature type="domain" description="Peptidase C39" evidence="13">
    <location>
        <begin position="9"/>
        <end position="128"/>
    </location>
</feature>
<evidence type="ECO:0000313" key="15">
    <source>
        <dbReference type="Proteomes" id="UP000269331"/>
    </source>
</evidence>
<keyword evidence="6" id="KW-0813">Transport</keyword>
<feature type="transmembrane region" description="Helical" evidence="10">
    <location>
        <begin position="162"/>
        <end position="180"/>
    </location>
</feature>
<dbReference type="GO" id="GO:0034040">
    <property type="term" value="F:ATPase-coupled lipid transmembrane transporter activity"/>
    <property type="evidence" value="ECO:0007669"/>
    <property type="project" value="TreeGrafter"/>
</dbReference>
<dbReference type="RefSeq" id="WP_120171801.1">
    <property type="nucleotide sequence ID" value="NZ_AP018400.1"/>
</dbReference>
<keyword evidence="5" id="KW-0067">ATP-binding</keyword>
<keyword evidence="4" id="KW-0645">Protease</keyword>
<accession>A0A2Z5TNA6</accession>
<evidence type="ECO:0000256" key="7">
    <source>
        <dbReference type="ARBA" id="ARBA00022989"/>
    </source>
</evidence>